<organism evidence="2 3">
    <name type="scientific">Saccharothrix espanaensis (strain ATCC 51144 / DSM 44229 / JCM 9112 / NBRC 15066 / NRRL 15764)</name>
    <dbReference type="NCBI Taxonomy" id="1179773"/>
    <lineage>
        <taxon>Bacteria</taxon>
        <taxon>Bacillati</taxon>
        <taxon>Actinomycetota</taxon>
        <taxon>Actinomycetes</taxon>
        <taxon>Pseudonocardiales</taxon>
        <taxon>Pseudonocardiaceae</taxon>
        <taxon>Saccharothrix</taxon>
    </lineage>
</organism>
<dbReference type="eggNOG" id="ENOG5030RX0">
    <property type="taxonomic scope" value="Bacteria"/>
</dbReference>
<reference evidence="2 3" key="1">
    <citation type="journal article" date="2012" name="BMC Genomics">
        <title>Complete genome sequence of Saccharothrix espanaensis DSM 44229T and comparison to the other completely sequenced Pseudonocardiaceae.</title>
        <authorList>
            <person name="Strobel T."/>
            <person name="Al-Dilaimi A."/>
            <person name="Blom J."/>
            <person name="Gessner A."/>
            <person name="Kalinowski J."/>
            <person name="Luzhetska M."/>
            <person name="Puhler A."/>
            <person name="Szczepanowski R."/>
            <person name="Bechthold A."/>
            <person name="Ruckert C."/>
        </authorList>
    </citation>
    <scope>NUCLEOTIDE SEQUENCE [LARGE SCALE GENOMIC DNA]</scope>
    <source>
        <strain evidence="3">ATCC 51144 / DSM 44229 / JCM 9112 / NBRC 15066 / NRRL 15764</strain>
    </source>
</reference>
<dbReference type="Proteomes" id="UP000006281">
    <property type="component" value="Chromosome"/>
</dbReference>
<name>K0JVY4_SACES</name>
<evidence type="ECO:0000313" key="2">
    <source>
        <dbReference type="EMBL" id="CCH30156.1"/>
    </source>
</evidence>
<evidence type="ECO:0000313" key="3">
    <source>
        <dbReference type="Proteomes" id="UP000006281"/>
    </source>
</evidence>
<sequence length="214" mass="20805">MSDAKLPPLSIDELAAESGTALPDKEVYSLLDLNVDLDLALDLAAPIGLAVAGNANVAAPIDAAVGANVLSDGSSAQALADQGVAIQQGITGEALANSDQDSAIDQGQTPAPAPQPPAGGGDVRVPPADVAGALDGGLLNVDVNLAADLDLAAPINGAVALNANVAAPIDAAVAANLGSVGSEATAVAQQDAIIQQTIDGTAEANAAQRSDIDQ</sequence>
<dbReference type="PATRIC" id="fig|1179773.3.peg.2845"/>
<protein>
    <recommendedName>
        <fullName evidence="4">Peptidoglycan-binding protein</fullName>
    </recommendedName>
</protein>
<dbReference type="STRING" id="1179773.BN6_28450"/>
<dbReference type="KEGG" id="sesp:BN6_28450"/>
<dbReference type="HOGENOM" id="CLU_1089164_0_0_11"/>
<gene>
    <name evidence="2" type="ordered locus">BN6_28450</name>
</gene>
<feature type="region of interest" description="Disordered" evidence="1">
    <location>
        <begin position="98"/>
        <end position="125"/>
    </location>
</feature>
<accession>K0JVY4</accession>
<dbReference type="AlphaFoldDB" id="K0JVY4"/>
<dbReference type="OrthoDB" id="3831540at2"/>
<dbReference type="EMBL" id="HE804045">
    <property type="protein sequence ID" value="CCH30156.1"/>
    <property type="molecule type" value="Genomic_DNA"/>
</dbReference>
<dbReference type="BioCyc" id="SESP1179773:BN6_RS13825-MONOMER"/>
<dbReference type="RefSeq" id="WP_015100268.1">
    <property type="nucleotide sequence ID" value="NC_019673.1"/>
</dbReference>
<proteinExistence type="predicted"/>
<evidence type="ECO:0008006" key="4">
    <source>
        <dbReference type="Google" id="ProtNLM"/>
    </source>
</evidence>
<keyword evidence="3" id="KW-1185">Reference proteome</keyword>
<evidence type="ECO:0000256" key="1">
    <source>
        <dbReference type="SAM" id="MobiDB-lite"/>
    </source>
</evidence>